<dbReference type="PROSITE" id="PS00194">
    <property type="entry name" value="THIOREDOXIN_1"/>
    <property type="match status" value="1"/>
</dbReference>
<dbReference type="EMBL" id="MFIW01000074">
    <property type="protein sequence ID" value="OGF97616.1"/>
    <property type="molecule type" value="Genomic_DNA"/>
</dbReference>
<feature type="active site" description="Nucleophile" evidence="8">
    <location>
        <position position="34"/>
    </location>
</feature>
<dbReference type="PIRSF" id="PIRSF000077">
    <property type="entry name" value="Thioredoxin"/>
    <property type="match status" value="1"/>
</dbReference>
<dbReference type="Pfam" id="PF00085">
    <property type="entry name" value="Thioredoxin"/>
    <property type="match status" value="1"/>
</dbReference>
<dbReference type="Gene3D" id="3.40.30.10">
    <property type="entry name" value="Glutaredoxin"/>
    <property type="match status" value="1"/>
</dbReference>
<dbReference type="PANTHER" id="PTHR45663">
    <property type="entry name" value="GEO12009P1"/>
    <property type="match status" value="1"/>
</dbReference>
<dbReference type="Proteomes" id="UP000179034">
    <property type="component" value="Unassembled WGS sequence"/>
</dbReference>
<proteinExistence type="inferred from homology"/>
<dbReference type="GO" id="GO:0005829">
    <property type="term" value="C:cytosol"/>
    <property type="evidence" value="ECO:0007669"/>
    <property type="project" value="TreeGrafter"/>
</dbReference>
<keyword evidence="5 9" id="KW-0676">Redox-active center</keyword>
<feature type="domain" description="Thioredoxin" evidence="10">
    <location>
        <begin position="1"/>
        <end position="110"/>
    </location>
</feature>
<feature type="site" description="Deprotonates C-terminal active site Cys" evidence="8">
    <location>
        <position position="28"/>
    </location>
</feature>
<sequence>MTEEKPISVEDNNFSDQVEKAQGLSVIDFWAEWCGPCKMIAPVLDEMARDYQGKVNFFKLDVDANRKTAQRYNVRSIPTLLFFKDGKVVEMVIGVRSKKELAKLVDKHLQ</sequence>
<dbReference type="PROSITE" id="PS51352">
    <property type="entry name" value="THIOREDOXIN_2"/>
    <property type="match status" value="1"/>
</dbReference>
<evidence type="ECO:0000256" key="2">
    <source>
        <dbReference type="ARBA" id="ARBA00022448"/>
    </source>
</evidence>
<dbReference type="InterPro" id="IPR036249">
    <property type="entry name" value="Thioredoxin-like_sf"/>
</dbReference>
<dbReference type="PANTHER" id="PTHR45663:SF11">
    <property type="entry name" value="GEO12009P1"/>
    <property type="match status" value="1"/>
</dbReference>
<dbReference type="CDD" id="cd02947">
    <property type="entry name" value="TRX_family"/>
    <property type="match status" value="1"/>
</dbReference>
<reference evidence="11 12" key="1">
    <citation type="journal article" date="2016" name="Nat. Commun.">
        <title>Thousands of microbial genomes shed light on interconnected biogeochemical processes in an aquifer system.</title>
        <authorList>
            <person name="Anantharaman K."/>
            <person name="Brown C.T."/>
            <person name="Hug L.A."/>
            <person name="Sharon I."/>
            <person name="Castelle C.J."/>
            <person name="Probst A.J."/>
            <person name="Thomas B.C."/>
            <person name="Singh A."/>
            <person name="Wilkins M.J."/>
            <person name="Karaoz U."/>
            <person name="Brodie E.L."/>
            <person name="Williams K.H."/>
            <person name="Hubbard S.S."/>
            <person name="Banfield J.F."/>
        </authorList>
    </citation>
    <scope>NUCLEOTIDE SEQUENCE [LARGE SCALE GENOMIC DNA]</scope>
</reference>
<dbReference type="GO" id="GO:0045454">
    <property type="term" value="P:cell redox homeostasis"/>
    <property type="evidence" value="ECO:0007669"/>
    <property type="project" value="TreeGrafter"/>
</dbReference>
<evidence type="ECO:0000256" key="3">
    <source>
        <dbReference type="ARBA" id="ARBA00022982"/>
    </source>
</evidence>
<keyword evidence="2" id="KW-0813">Transport</keyword>
<dbReference type="NCBIfam" id="TIGR01068">
    <property type="entry name" value="thioredoxin"/>
    <property type="match status" value="1"/>
</dbReference>
<feature type="active site" description="Nucleophile" evidence="8">
    <location>
        <position position="37"/>
    </location>
</feature>
<evidence type="ECO:0000256" key="7">
    <source>
        <dbReference type="PIRNR" id="PIRNR000077"/>
    </source>
</evidence>
<protein>
    <recommendedName>
        <fullName evidence="6 7">Thioredoxin</fullName>
    </recommendedName>
</protein>
<evidence type="ECO:0000256" key="4">
    <source>
        <dbReference type="ARBA" id="ARBA00023157"/>
    </source>
</evidence>
<evidence type="ECO:0000256" key="5">
    <source>
        <dbReference type="ARBA" id="ARBA00023284"/>
    </source>
</evidence>
<accession>A0A1F5YCC2</accession>
<comment type="caution">
    <text evidence="11">The sequence shown here is derived from an EMBL/GenBank/DDBJ whole genome shotgun (WGS) entry which is preliminary data.</text>
</comment>
<evidence type="ECO:0000313" key="11">
    <source>
        <dbReference type="EMBL" id="OGF97616.1"/>
    </source>
</evidence>
<dbReference type="InterPro" id="IPR005746">
    <property type="entry name" value="Thioredoxin"/>
</dbReference>
<comment type="similarity">
    <text evidence="1 7">Belongs to the thioredoxin family.</text>
</comment>
<keyword evidence="3" id="KW-0249">Electron transport</keyword>
<keyword evidence="4 9" id="KW-1015">Disulfide bond</keyword>
<dbReference type="PRINTS" id="PR00421">
    <property type="entry name" value="THIOREDOXIN"/>
</dbReference>
<evidence type="ECO:0000256" key="9">
    <source>
        <dbReference type="PIRSR" id="PIRSR000077-4"/>
    </source>
</evidence>
<organism evidence="11 12">
    <name type="scientific">Candidatus Glassbacteria bacterium RBG_16_58_8</name>
    <dbReference type="NCBI Taxonomy" id="1817866"/>
    <lineage>
        <taxon>Bacteria</taxon>
        <taxon>Candidatus Glassiibacteriota</taxon>
    </lineage>
</organism>
<feature type="site" description="Contributes to redox potential value" evidence="8">
    <location>
        <position position="36"/>
    </location>
</feature>
<dbReference type="GO" id="GO:0015035">
    <property type="term" value="F:protein-disulfide reductase activity"/>
    <property type="evidence" value="ECO:0007669"/>
    <property type="project" value="UniProtKB-UniRule"/>
</dbReference>
<evidence type="ECO:0000256" key="1">
    <source>
        <dbReference type="ARBA" id="ARBA00008987"/>
    </source>
</evidence>
<gene>
    <name evidence="11" type="ORF">A2Z06_01670</name>
</gene>
<name>A0A1F5YCC2_9BACT</name>
<feature type="disulfide bond" description="Redox-active" evidence="9">
    <location>
        <begin position="34"/>
        <end position="37"/>
    </location>
</feature>
<dbReference type="AlphaFoldDB" id="A0A1F5YCC2"/>
<dbReference type="InterPro" id="IPR017937">
    <property type="entry name" value="Thioredoxin_CS"/>
</dbReference>
<evidence type="ECO:0000256" key="6">
    <source>
        <dbReference type="NCBIfam" id="TIGR01068"/>
    </source>
</evidence>
<evidence type="ECO:0000256" key="8">
    <source>
        <dbReference type="PIRSR" id="PIRSR000077-1"/>
    </source>
</evidence>
<feature type="site" description="Contributes to redox potential value" evidence="8">
    <location>
        <position position="35"/>
    </location>
</feature>
<dbReference type="SUPFAM" id="SSF52833">
    <property type="entry name" value="Thioredoxin-like"/>
    <property type="match status" value="1"/>
</dbReference>
<dbReference type="FunFam" id="3.40.30.10:FF:000001">
    <property type="entry name" value="Thioredoxin"/>
    <property type="match status" value="1"/>
</dbReference>
<dbReference type="InterPro" id="IPR013766">
    <property type="entry name" value="Thioredoxin_domain"/>
</dbReference>
<evidence type="ECO:0000313" key="12">
    <source>
        <dbReference type="Proteomes" id="UP000179034"/>
    </source>
</evidence>
<evidence type="ECO:0000259" key="10">
    <source>
        <dbReference type="PROSITE" id="PS51352"/>
    </source>
</evidence>